<organism evidence="1 2">
    <name type="scientific">Brachionus plicatilis</name>
    <name type="common">Marine rotifer</name>
    <name type="synonym">Brachionus muelleri</name>
    <dbReference type="NCBI Taxonomy" id="10195"/>
    <lineage>
        <taxon>Eukaryota</taxon>
        <taxon>Metazoa</taxon>
        <taxon>Spiralia</taxon>
        <taxon>Gnathifera</taxon>
        <taxon>Rotifera</taxon>
        <taxon>Eurotatoria</taxon>
        <taxon>Monogononta</taxon>
        <taxon>Pseudotrocha</taxon>
        <taxon>Ploima</taxon>
        <taxon>Brachionidae</taxon>
        <taxon>Brachionus</taxon>
    </lineage>
</organism>
<evidence type="ECO:0000313" key="1">
    <source>
        <dbReference type="EMBL" id="RNA32364.1"/>
    </source>
</evidence>
<protein>
    <submittedName>
        <fullName evidence="1">Uncharacterized protein</fullName>
    </submittedName>
</protein>
<keyword evidence="2" id="KW-1185">Reference proteome</keyword>
<evidence type="ECO:0000313" key="2">
    <source>
        <dbReference type="Proteomes" id="UP000276133"/>
    </source>
</evidence>
<dbReference type="EMBL" id="REGN01001813">
    <property type="protein sequence ID" value="RNA32364.1"/>
    <property type="molecule type" value="Genomic_DNA"/>
</dbReference>
<gene>
    <name evidence="1" type="ORF">BpHYR1_052918</name>
</gene>
<comment type="caution">
    <text evidence="1">The sequence shown here is derived from an EMBL/GenBank/DDBJ whole genome shotgun (WGS) entry which is preliminary data.</text>
</comment>
<sequence length="145" mass="16860">MKNFLAVCVSITYHDFRKESRVIGMVELTNGSSAERIKDEVEKVVNDFDFDKKKITGVVCESASFLVRLFRQNDNNLFDVNIEQADIQEKGFAEEDVDEHIDQLIQDIRENQVTDIFFGRFLKQFHSPIFLSLKKIFVSTISLFQ</sequence>
<dbReference type="Proteomes" id="UP000276133">
    <property type="component" value="Unassembled WGS sequence"/>
</dbReference>
<reference evidence="1 2" key="1">
    <citation type="journal article" date="2018" name="Sci. Rep.">
        <title>Genomic signatures of local adaptation to the degree of environmental predictability in rotifers.</title>
        <authorList>
            <person name="Franch-Gras L."/>
            <person name="Hahn C."/>
            <person name="Garcia-Roger E.M."/>
            <person name="Carmona M.J."/>
            <person name="Serra M."/>
            <person name="Gomez A."/>
        </authorList>
    </citation>
    <scope>NUCLEOTIDE SEQUENCE [LARGE SCALE GENOMIC DNA]</scope>
    <source>
        <strain evidence="1">HYR1</strain>
    </source>
</reference>
<dbReference type="AlphaFoldDB" id="A0A3M7S982"/>
<proteinExistence type="predicted"/>
<accession>A0A3M7S982</accession>
<dbReference type="OrthoDB" id="2389127at2759"/>
<name>A0A3M7S982_BRAPC</name>